<evidence type="ECO:0000256" key="3">
    <source>
        <dbReference type="ARBA" id="ARBA00022771"/>
    </source>
</evidence>
<comment type="subcellular location">
    <subcellularLocation>
        <location evidence="1">Nucleus</location>
    </subcellularLocation>
</comment>
<reference evidence="9 10" key="1">
    <citation type="journal article" date="2018" name="G3 (Bethesda)">
        <title>Phylogenetic and Phylogenomic Definition of Rhizopus Species.</title>
        <authorList>
            <person name="Gryganskyi A.P."/>
            <person name="Golan J."/>
            <person name="Dolatabadi S."/>
            <person name="Mondo S."/>
            <person name="Robb S."/>
            <person name="Idnurm A."/>
            <person name="Muszewska A."/>
            <person name="Steczkiewicz K."/>
            <person name="Masonjones S."/>
            <person name="Liao H.L."/>
            <person name="Gajdeczka M.T."/>
            <person name="Anike F."/>
            <person name="Vuek A."/>
            <person name="Anishchenko I.M."/>
            <person name="Voigt K."/>
            <person name="de Hoog G.S."/>
            <person name="Smith M.E."/>
            <person name="Heitman J."/>
            <person name="Vilgalys R."/>
            <person name="Stajich J.E."/>
        </authorList>
    </citation>
    <scope>NUCLEOTIDE SEQUENCE [LARGE SCALE GENOMIC DNA]</scope>
    <source>
        <strain evidence="9 10">LSU 92-RS-03</strain>
    </source>
</reference>
<dbReference type="SUPFAM" id="SSF57716">
    <property type="entry name" value="Glucocorticoid receptor-like (DNA-binding domain)"/>
    <property type="match status" value="1"/>
</dbReference>
<feature type="compositionally biased region" description="Polar residues" evidence="7">
    <location>
        <begin position="171"/>
        <end position="190"/>
    </location>
</feature>
<dbReference type="Gene3D" id="3.30.50.10">
    <property type="entry name" value="Erythroid Transcription Factor GATA-1, subunit A"/>
    <property type="match status" value="1"/>
</dbReference>
<feature type="compositionally biased region" description="Basic residues" evidence="7">
    <location>
        <begin position="151"/>
        <end position="168"/>
    </location>
</feature>
<evidence type="ECO:0000256" key="6">
    <source>
        <dbReference type="PROSITE-ProRule" id="PRU00094"/>
    </source>
</evidence>
<evidence type="ECO:0000313" key="9">
    <source>
        <dbReference type="EMBL" id="RCI03197.1"/>
    </source>
</evidence>
<dbReference type="Proteomes" id="UP000253551">
    <property type="component" value="Unassembled WGS sequence"/>
</dbReference>
<feature type="compositionally biased region" description="Basic residues" evidence="7">
    <location>
        <begin position="250"/>
        <end position="259"/>
    </location>
</feature>
<keyword evidence="2" id="KW-0479">Metal-binding</keyword>
<dbReference type="PRINTS" id="PR00619">
    <property type="entry name" value="GATAZNFINGER"/>
</dbReference>
<dbReference type="PROSITE" id="PS50114">
    <property type="entry name" value="GATA_ZN_FINGER_2"/>
    <property type="match status" value="1"/>
</dbReference>
<name>A0A367KLY7_RHIST</name>
<evidence type="ECO:0000256" key="1">
    <source>
        <dbReference type="ARBA" id="ARBA00004123"/>
    </source>
</evidence>
<dbReference type="AlphaFoldDB" id="A0A367KLY7"/>
<proteinExistence type="predicted"/>
<feature type="domain" description="GATA-type" evidence="8">
    <location>
        <begin position="182"/>
        <end position="235"/>
    </location>
</feature>
<dbReference type="InterPro" id="IPR013088">
    <property type="entry name" value="Znf_NHR/GATA"/>
</dbReference>
<sequence>MQSQYNTQAFQMNWDNQLNYHAMPAKDDINYRHQKQQCHRNESRMPQPLLLTPLPLDNELHPLEHASSMPLDYSSMTMFDNPYFILDDNNILLTDSLSQSHNVSPVFSNSSHNHHEEESGGNTMAISPLIFSQEQLFMGPDHQSEEEWENKKKKNKRGKHTVPKRRRHTDASTYPSLKSSHSNNTTHCTNCKTGNTPLWRRNPQGQPLCNACGLFLKLHGTVRPLSLKTDVIKKRNRSGSQKDTLDAKTARRPCRRRQSTKCQKQDTESVGSSSSSSDTYEDEQLPNHLAALSAKGHSLLDNMYHFSAANSGTDFIADHYGDHLFTDSLIRTNNETAFDFFL</sequence>
<dbReference type="OrthoDB" id="515401at2759"/>
<dbReference type="CDD" id="cd00202">
    <property type="entry name" value="ZnF_GATA"/>
    <property type="match status" value="1"/>
</dbReference>
<dbReference type="EMBL" id="PJQM01001108">
    <property type="protein sequence ID" value="RCI03197.1"/>
    <property type="molecule type" value="Genomic_DNA"/>
</dbReference>
<dbReference type="Pfam" id="PF00320">
    <property type="entry name" value="GATA"/>
    <property type="match status" value="1"/>
</dbReference>
<evidence type="ECO:0000256" key="5">
    <source>
        <dbReference type="ARBA" id="ARBA00023242"/>
    </source>
</evidence>
<dbReference type="GO" id="GO:0000981">
    <property type="term" value="F:DNA-binding transcription factor activity, RNA polymerase II-specific"/>
    <property type="evidence" value="ECO:0007669"/>
    <property type="project" value="TreeGrafter"/>
</dbReference>
<keyword evidence="5" id="KW-0539">Nucleus</keyword>
<dbReference type="SMART" id="SM00401">
    <property type="entry name" value="ZnF_GATA"/>
    <property type="match status" value="1"/>
</dbReference>
<feature type="region of interest" description="Disordered" evidence="7">
    <location>
        <begin position="140"/>
        <end position="190"/>
    </location>
</feature>
<keyword evidence="10" id="KW-1185">Reference proteome</keyword>
<dbReference type="FunFam" id="3.30.50.10:FF:000007">
    <property type="entry name" value="Nitrogen regulatory AreA, N-terminal"/>
    <property type="match status" value="1"/>
</dbReference>
<dbReference type="PROSITE" id="PS00344">
    <property type="entry name" value="GATA_ZN_FINGER_1"/>
    <property type="match status" value="1"/>
</dbReference>
<dbReference type="GO" id="GO:0045944">
    <property type="term" value="P:positive regulation of transcription by RNA polymerase II"/>
    <property type="evidence" value="ECO:0007669"/>
    <property type="project" value="TreeGrafter"/>
</dbReference>
<organism evidence="9 10">
    <name type="scientific">Rhizopus stolonifer</name>
    <name type="common">Rhizopus nigricans</name>
    <dbReference type="NCBI Taxonomy" id="4846"/>
    <lineage>
        <taxon>Eukaryota</taxon>
        <taxon>Fungi</taxon>
        <taxon>Fungi incertae sedis</taxon>
        <taxon>Mucoromycota</taxon>
        <taxon>Mucoromycotina</taxon>
        <taxon>Mucoromycetes</taxon>
        <taxon>Mucorales</taxon>
        <taxon>Mucorineae</taxon>
        <taxon>Rhizopodaceae</taxon>
        <taxon>Rhizopus</taxon>
    </lineage>
</organism>
<evidence type="ECO:0000256" key="4">
    <source>
        <dbReference type="ARBA" id="ARBA00022833"/>
    </source>
</evidence>
<dbReference type="GO" id="GO:0000978">
    <property type="term" value="F:RNA polymerase II cis-regulatory region sequence-specific DNA binding"/>
    <property type="evidence" value="ECO:0007669"/>
    <property type="project" value="TreeGrafter"/>
</dbReference>
<accession>A0A367KLY7</accession>
<gene>
    <name evidence="9" type="ORF">CU098_011728</name>
</gene>
<comment type="caution">
    <text evidence="9">The sequence shown here is derived from an EMBL/GenBank/DDBJ whole genome shotgun (WGS) entry which is preliminary data.</text>
</comment>
<keyword evidence="4" id="KW-0862">Zinc</keyword>
<evidence type="ECO:0000256" key="7">
    <source>
        <dbReference type="SAM" id="MobiDB-lite"/>
    </source>
</evidence>
<dbReference type="GO" id="GO:0008270">
    <property type="term" value="F:zinc ion binding"/>
    <property type="evidence" value="ECO:0007669"/>
    <property type="project" value="UniProtKB-KW"/>
</dbReference>
<dbReference type="InterPro" id="IPR000679">
    <property type="entry name" value="Znf_GATA"/>
</dbReference>
<dbReference type="InterPro" id="IPR039355">
    <property type="entry name" value="Transcription_factor_GATA"/>
</dbReference>
<dbReference type="GO" id="GO:0005634">
    <property type="term" value="C:nucleus"/>
    <property type="evidence" value="ECO:0007669"/>
    <property type="project" value="UniProtKB-SubCell"/>
</dbReference>
<keyword evidence="3 6" id="KW-0863">Zinc-finger</keyword>
<protein>
    <recommendedName>
        <fullName evidence="8">GATA-type domain-containing protein</fullName>
    </recommendedName>
</protein>
<dbReference type="PANTHER" id="PTHR10071:SF281">
    <property type="entry name" value="BOX A-BINDING FACTOR-RELATED"/>
    <property type="match status" value="1"/>
</dbReference>
<feature type="region of interest" description="Disordered" evidence="7">
    <location>
        <begin position="230"/>
        <end position="283"/>
    </location>
</feature>
<dbReference type="STRING" id="4846.A0A367KLY7"/>
<dbReference type="PANTHER" id="PTHR10071">
    <property type="entry name" value="TRANSCRIPTION FACTOR GATA FAMILY MEMBER"/>
    <property type="match status" value="1"/>
</dbReference>
<evidence type="ECO:0000256" key="2">
    <source>
        <dbReference type="ARBA" id="ARBA00022723"/>
    </source>
</evidence>
<dbReference type="GO" id="GO:0000122">
    <property type="term" value="P:negative regulation of transcription by RNA polymerase II"/>
    <property type="evidence" value="ECO:0007669"/>
    <property type="project" value="TreeGrafter"/>
</dbReference>
<evidence type="ECO:0000313" key="10">
    <source>
        <dbReference type="Proteomes" id="UP000253551"/>
    </source>
</evidence>
<evidence type="ECO:0000259" key="8">
    <source>
        <dbReference type="PROSITE" id="PS50114"/>
    </source>
</evidence>